<dbReference type="Proteomes" id="UP000054481">
    <property type="component" value="Unassembled WGS sequence"/>
</dbReference>
<name>A0A0F8A592_9HYPO</name>
<reference evidence="3 4" key="1">
    <citation type="journal article" date="2014" name="Genome Biol. Evol.">
        <title>Comparative genomics and transcriptomics analyses reveal divergent lifestyle features of nematode endoparasitic fungus Hirsutella minnesotensis.</title>
        <authorList>
            <person name="Lai Y."/>
            <person name="Liu K."/>
            <person name="Zhang X."/>
            <person name="Zhang X."/>
            <person name="Li K."/>
            <person name="Wang N."/>
            <person name="Shu C."/>
            <person name="Wu Y."/>
            <person name="Wang C."/>
            <person name="Bushley K.E."/>
            <person name="Xiang M."/>
            <person name="Liu X."/>
        </authorList>
    </citation>
    <scope>NUCLEOTIDE SEQUENCE [LARGE SCALE GENOMIC DNA]</scope>
    <source>
        <strain evidence="3 4">3608</strain>
    </source>
</reference>
<dbReference type="SUPFAM" id="SSF54506">
    <property type="entry name" value="Diaminopimelate epimerase-like"/>
    <property type="match status" value="2"/>
</dbReference>
<evidence type="ECO:0000256" key="1">
    <source>
        <dbReference type="ARBA" id="ARBA00007673"/>
    </source>
</evidence>
<evidence type="ECO:0000313" key="3">
    <source>
        <dbReference type="EMBL" id="KJZ74924.1"/>
    </source>
</evidence>
<dbReference type="OrthoDB" id="10267539at2759"/>
<dbReference type="GO" id="GO:0016853">
    <property type="term" value="F:isomerase activity"/>
    <property type="evidence" value="ECO:0007669"/>
    <property type="project" value="UniProtKB-KW"/>
</dbReference>
<dbReference type="InterPro" id="IPR007400">
    <property type="entry name" value="PrpF-like"/>
</dbReference>
<dbReference type="Pfam" id="PF04303">
    <property type="entry name" value="PrpF"/>
    <property type="match status" value="1"/>
</dbReference>
<evidence type="ECO:0000256" key="2">
    <source>
        <dbReference type="ARBA" id="ARBA00023235"/>
    </source>
</evidence>
<sequence>MQSNGSRRGHQRSILATWMRSGTSKGLFILRDQLPERQSVWKPIILAIMGTGDQTDGIGGGTPTTSKVAVISRSTKPGFDVDYTFVQVDFVNSKLDMSGTCGNLAAGVGYFALDQRLVDNPPGQKQVDVKVFVENTGQALLVTIPIPQNDAMCDVRVTFVTPNGGVTGRLFPSGSRKDYLSFNCPSTGVHHVVESTLIDSANPFVLVDSASMPGHYALHGPDDEQSRAIVEAIRRAGSVRMGLARDLTDAAQCQGTPKIVVVAPSSAAAPSADVQVTAFSVGVLHPALQATAGICLAAALSISGTVPSSLLASSTACSGTCPHGGTQPPRMWRIAHRAGLMDTEIIVSWDGEGEYLVEKGSITRTVRKLFEGRTFY</sequence>
<evidence type="ECO:0008006" key="5">
    <source>
        <dbReference type="Google" id="ProtNLM"/>
    </source>
</evidence>
<keyword evidence="2" id="KW-0413">Isomerase</keyword>
<protein>
    <recommendedName>
        <fullName evidence="5">Isomerase YraM</fullName>
    </recommendedName>
</protein>
<evidence type="ECO:0000313" key="4">
    <source>
        <dbReference type="Proteomes" id="UP000054481"/>
    </source>
</evidence>
<dbReference type="EMBL" id="KQ030521">
    <property type="protein sequence ID" value="KJZ74924.1"/>
    <property type="molecule type" value="Genomic_DNA"/>
</dbReference>
<dbReference type="PANTHER" id="PTHR43709">
    <property type="entry name" value="ACONITATE ISOMERASE-RELATED"/>
    <property type="match status" value="1"/>
</dbReference>
<accession>A0A0F8A592</accession>
<dbReference type="PANTHER" id="PTHR43709:SF2">
    <property type="entry name" value="DUF453 DOMAIN PROTEIN (AFU_ORTHOLOGUE AFUA_6G00360)"/>
    <property type="match status" value="1"/>
</dbReference>
<comment type="similarity">
    <text evidence="1">Belongs to the PrpF family.</text>
</comment>
<organism evidence="3 4">
    <name type="scientific">Hirsutella minnesotensis 3608</name>
    <dbReference type="NCBI Taxonomy" id="1043627"/>
    <lineage>
        <taxon>Eukaryota</taxon>
        <taxon>Fungi</taxon>
        <taxon>Dikarya</taxon>
        <taxon>Ascomycota</taxon>
        <taxon>Pezizomycotina</taxon>
        <taxon>Sordariomycetes</taxon>
        <taxon>Hypocreomycetidae</taxon>
        <taxon>Hypocreales</taxon>
        <taxon>Ophiocordycipitaceae</taxon>
        <taxon>Hirsutella</taxon>
    </lineage>
</organism>
<dbReference type="AlphaFoldDB" id="A0A0F8A592"/>
<proteinExistence type="inferred from homology"/>
<dbReference type="Gene3D" id="3.10.310.10">
    <property type="entry name" value="Diaminopimelate Epimerase, Chain A, domain 1"/>
    <property type="match status" value="2"/>
</dbReference>
<gene>
    <name evidence="3" type="ORF">HIM_05655</name>
</gene>
<keyword evidence="4" id="KW-1185">Reference proteome</keyword>